<dbReference type="AlphaFoldDB" id="A0A6G0T9X5"/>
<keyword evidence="2" id="KW-1185">Reference proteome</keyword>
<dbReference type="Proteomes" id="UP000475862">
    <property type="component" value="Unassembled WGS sequence"/>
</dbReference>
<dbReference type="EMBL" id="VYZN01000048">
    <property type="protein sequence ID" value="KAE9528817.1"/>
    <property type="molecule type" value="Genomic_DNA"/>
</dbReference>
<organism evidence="1 2">
    <name type="scientific">Aphis glycines</name>
    <name type="common">Soybean aphid</name>
    <dbReference type="NCBI Taxonomy" id="307491"/>
    <lineage>
        <taxon>Eukaryota</taxon>
        <taxon>Metazoa</taxon>
        <taxon>Ecdysozoa</taxon>
        <taxon>Arthropoda</taxon>
        <taxon>Hexapoda</taxon>
        <taxon>Insecta</taxon>
        <taxon>Pterygota</taxon>
        <taxon>Neoptera</taxon>
        <taxon>Paraneoptera</taxon>
        <taxon>Hemiptera</taxon>
        <taxon>Sternorrhyncha</taxon>
        <taxon>Aphidomorpha</taxon>
        <taxon>Aphidoidea</taxon>
        <taxon>Aphididae</taxon>
        <taxon>Aphidini</taxon>
        <taxon>Aphis</taxon>
        <taxon>Aphis</taxon>
    </lineage>
</organism>
<name>A0A6G0T9X5_APHGL</name>
<evidence type="ECO:0000313" key="1">
    <source>
        <dbReference type="EMBL" id="KAE9528817.1"/>
    </source>
</evidence>
<protein>
    <submittedName>
        <fullName evidence="1">Uncharacterized protein</fullName>
    </submittedName>
</protein>
<accession>A0A6G0T9X5</accession>
<proteinExistence type="predicted"/>
<evidence type="ECO:0000313" key="2">
    <source>
        <dbReference type="Proteomes" id="UP000475862"/>
    </source>
</evidence>
<sequence length="203" mass="23422">MSITQIIGVRFNESDIHDLNSVTLAIDIINNVLETNFDFIFKNHFLQVVLIVVKKSKNLSHNYFYQCFKFKFLRNFYVKIFNTKLSIIFKFFFCGYEVLQASSTKVISQHLCLSLTKNKKKTKGKVNFGDEFDGGMESQWCCHDKRILFLTDDDILSMMLLCGILEASEAASSAISLPFIPTWEGTHINSKVFWVLISSDWVI</sequence>
<gene>
    <name evidence="1" type="ORF">AGLY_012392</name>
</gene>
<reference evidence="1 2" key="1">
    <citation type="submission" date="2019-08" db="EMBL/GenBank/DDBJ databases">
        <title>The genome of the soybean aphid Biotype 1, its phylome, world population structure and adaptation to the North American continent.</title>
        <authorList>
            <person name="Giordano R."/>
            <person name="Donthu R.K."/>
            <person name="Hernandez A.G."/>
            <person name="Wright C.L."/>
            <person name="Zimin A.V."/>
        </authorList>
    </citation>
    <scope>NUCLEOTIDE SEQUENCE [LARGE SCALE GENOMIC DNA]</scope>
    <source>
        <tissue evidence="1">Whole aphids</tissue>
    </source>
</reference>
<comment type="caution">
    <text evidence="1">The sequence shown here is derived from an EMBL/GenBank/DDBJ whole genome shotgun (WGS) entry which is preliminary data.</text>
</comment>